<name>A0A8F0WGV2_9STRA</name>
<gene>
    <name evidence="3" type="primary">xerC</name>
</gene>
<keyword evidence="1" id="KW-0233">DNA recombination</keyword>
<reference evidence="3" key="1">
    <citation type="journal article" date="2021" name="Ecol Indic">
        <title>Morphological and molecular identification reveals that waters from an isolated oasis in Tamanrasset (extreme South of Algerian Sahara) are colonized by opportunistic and pollution-tolerant diatom species.</title>
        <authorList>
            <person name="Gastineau R."/>
            <person name="Hamedi C."/>
            <person name="Baba Hamed M.B."/>
            <person name="Abi-Ayad S.-M.E.-A."/>
            <person name="Bak M."/>
            <person name="Lemieux C."/>
            <person name="Turmel M."/>
            <person name="Dobosz S."/>
            <person name="Wrobel R.J."/>
            <person name="Kierzek A."/>
            <person name="Lange-Bertalot H."/>
            <person name="Witkowski A."/>
        </authorList>
    </citation>
    <scope>NUCLEOTIDE SEQUENCE</scope>
    <source>
        <strain evidence="3">SZCZR1825</strain>
    </source>
</reference>
<proteinExistence type="predicted"/>
<evidence type="ECO:0000256" key="1">
    <source>
        <dbReference type="ARBA" id="ARBA00023172"/>
    </source>
</evidence>
<dbReference type="Pfam" id="PF00589">
    <property type="entry name" value="Phage_integrase"/>
    <property type="match status" value="1"/>
</dbReference>
<dbReference type="Gene3D" id="1.10.443.10">
    <property type="entry name" value="Intergrase catalytic core"/>
    <property type="match status" value="1"/>
</dbReference>
<geneLocation type="chloroplast" evidence="3"/>
<dbReference type="RefSeq" id="YP_010134042.1">
    <property type="nucleotide sequence ID" value="NC_056791.1"/>
</dbReference>
<dbReference type="SUPFAM" id="SSF56349">
    <property type="entry name" value="DNA breaking-rejoining enzymes"/>
    <property type="match status" value="1"/>
</dbReference>
<protein>
    <submittedName>
        <fullName evidence="3">Putative integrase/recombinase protein</fullName>
    </submittedName>
</protein>
<keyword evidence="3" id="KW-0150">Chloroplast</keyword>
<dbReference type="InterPro" id="IPR011010">
    <property type="entry name" value="DNA_brk_join_enz"/>
</dbReference>
<dbReference type="InterPro" id="IPR002104">
    <property type="entry name" value="Integrase_catalytic"/>
</dbReference>
<keyword evidence="3" id="KW-0934">Plastid</keyword>
<dbReference type="GeneID" id="67123704"/>
<evidence type="ECO:0000313" key="3">
    <source>
        <dbReference type="EMBL" id="QWM93531.1"/>
    </source>
</evidence>
<dbReference type="InterPro" id="IPR013762">
    <property type="entry name" value="Integrase-like_cat_sf"/>
</dbReference>
<dbReference type="GO" id="GO:0015074">
    <property type="term" value="P:DNA integration"/>
    <property type="evidence" value="ECO:0007669"/>
    <property type="project" value="InterPro"/>
</dbReference>
<dbReference type="GO" id="GO:0006310">
    <property type="term" value="P:DNA recombination"/>
    <property type="evidence" value="ECO:0007669"/>
    <property type="project" value="UniProtKB-KW"/>
</dbReference>
<evidence type="ECO:0000259" key="2">
    <source>
        <dbReference type="Pfam" id="PF00589"/>
    </source>
</evidence>
<feature type="domain" description="Tyr recombinase" evidence="2">
    <location>
        <begin position="5"/>
        <end position="88"/>
    </location>
</feature>
<dbReference type="GO" id="GO:0003677">
    <property type="term" value="F:DNA binding"/>
    <property type="evidence" value="ECO:0007669"/>
    <property type="project" value="InterPro"/>
</dbReference>
<dbReference type="EMBL" id="MT383642">
    <property type="protein sequence ID" value="QWM93531.1"/>
    <property type="molecule type" value="Genomic_DNA"/>
</dbReference>
<organism evidence="3">
    <name type="scientific">Tryblionella apiculata</name>
    <dbReference type="NCBI Taxonomy" id="1003145"/>
    <lineage>
        <taxon>Eukaryota</taxon>
        <taxon>Sar</taxon>
        <taxon>Stramenopiles</taxon>
        <taxon>Ochrophyta</taxon>
        <taxon>Bacillariophyta</taxon>
        <taxon>Bacillariophyceae</taxon>
        <taxon>Bacillariophycidae</taxon>
        <taxon>Bacillariales</taxon>
        <taxon>Bacillariaceae</taxon>
        <taxon>Tryblionella</taxon>
    </lineage>
</organism>
<dbReference type="AlphaFoldDB" id="A0A8F0WGV2"/>
<accession>A0A8F0WGV2</accession>
<sequence length="101" mass="12020">MKNLDSYIFTSESNNHQMLRRETITRNVNRVMRSVSKSLPDQPRITRHSFQVRYISRLWKDTKDIEFVRQGIGHAKIDTTSQYVENLFEKESQDQMLKISA</sequence>